<feature type="transmembrane region" description="Helical" evidence="1">
    <location>
        <begin position="12"/>
        <end position="30"/>
    </location>
</feature>
<keyword evidence="1" id="KW-1133">Transmembrane helix</keyword>
<dbReference type="AlphaFoldDB" id="A0A6J6FVX9"/>
<name>A0A6J6FVX9_9ZZZZ</name>
<dbReference type="EMBL" id="CAEZUI010000029">
    <property type="protein sequence ID" value="CAB4592921.1"/>
    <property type="molecule type" value="Genomic_DNA"/>
</dbReference>
<gene>
    <name evidence="2" type="ORF">UFOPK1807_00379</name>
</gene>
<protein>
    <submittedName>
        <fullName evidence="2">Unannotated protein</fullName>
    </submittedName>
</protein>
<organism evidence="2">
    <name type="scientific">freshwater metagenome</name>
    <dbReference type="NCBI Taxonomy" id="449393"/>
    <lineage>
        <taxon>unclassified sequences</taxon>
        <taxon>metagenomes</taxon>
        <taxon>ecological metagenomes</taxon>
    </lineage>
</organism>
<reference evidence="2" key="1">
    <citation type="submission" date="2020-05" db="EMBL/GenBank/DDBJ databases">
        <authorList>
            <person name="Chiriac C."/>
            <person name="Salcher M."/>
            <person name="Ghai R."/>
            <person name="Kavagutti S V."/>
        </authorList>
    </citation>
    <scope>NUCLEOTIDE SEQUENCE</scope>
</reference>
<keyword evidence="1" id="KW-0472">Membrane</keyword>
<keyword evidence="1" id="KW-0812">Transmembrane</keyword>
<evidence type="ECO:0000313" key="2">
    <source>
        <dbReference type="EMBL" id="CAB4592921.1"/>
    </source>
</evidence>
<feature type="transmembrane region" description="Helical" evidence="1">
    <location>
        <begin position="101"/>
        <end position="123"/>
    </location>
</feature>
<evidence type="ECO:0000256" key="1">
    <source>
        <dbReference type="SAM" id="Phobius"/>
    </source>
</evidence>
<feature type="transmembrane region" description="Helical" evidence="1">
    <location>
        <begin position="68"/>
        <end position="89"/>
    </location>
</feature>
<accession>A0A6J6FVX9</accession>
<sequence length="135" mass="14482">MSSERAMLKGALIPSAILAPITIGISGYVWSGAGLVGALLAQLIVLIFFASNLLVARIARDLDPMMTMALAMMSYMAKVLLLGVFLWLITTFVPESACNRTAFAVAAILATFAWLGGEITAYLKLKLHLQLPPQQ</sequence>
<proteinExistence type="predicted"/>
<feature type="transmembrane region" description="Helical" evidence="1">
    <location>
        <begin position="36"/>
        <end position="56"/>
    </location>
</feature>